<protein>
    <submittedName>
        <fullName evidence="2">Uncharacterized protein</fullName>
    </submittedName>
</protein>
<organism evidence="2 3">
    <name type="scientific">Larinioides sclopetarius</name>
    <dbReference type="NCBI Taxonomy" id="280406"/>
    <lineage>
        <taxon>Eukaryota</taxon>
        <taxon>Metazoa</taxon>
        <taxon>Ecdysozoa</taxon>
        <taxon>Arthropoda</taxon>
        <taxon>Chelicerata</taxon>
        <taxon>Arachnida</taxon>
        <taxon>Araneae</taxon>
        <taxon>Araneomorphae</taxon>
        <taxon>Entelegynae</taxon>
        <taxon>Araneoidea</taxon>
        <taxon>Araneidae</taxon>
        <taxon>Larinioides</taxon>
    </lineage>
</organism>
<dbReference type="EMBL" id="CAXIEN010000259">
    <property type="protein sequence ID" value="CAL1290139.1"/>
    <property type="molecule type" value="Genomic_DNA"/>
</dbReference>
<gene>
    <name evidence="2" type="ORF">LARSCL_LOCUS16301</name>
</gene>
<keyword evidence="3" id="KW-1185">Reference proteome</keyword>
<sequence>MNCSWSTVLNPFVHKTSHTLQLLQNSRTCYAFQVKTTELRIYNKRLMNMMRALWDFAIYCWRTFRVFWTRLTSSQRAPTVQNIVAYQNQPIGSANELRRQYSLRAHQGSVSSSMHDSTISDRSPTDFSIPETASQTSRISVPSSGEQNEPVSEKMRRNVQRALARHSSS</sequence>
<feature type="region of interest" description="Disordered" evidence="1">
    <location>
        <begin position="105"/>
        <end position="169"/>
    </location>
</feature>
<feature type="compositionally biased region" description="Polar residues" evidence="1">
    <location>
        <begin position="108"/>
        <end position="150"/>
    </location>
</feature>
<dbReference type="AlphaFoldDB" id="A0AAV2B2B8"/>
<dbReference type="Proteomes" id="UP001497382">
    <property type="component" value="Unassembled WGS sequence"/>
</dbReference>
<evidence type="ECO:0000313" key="3">
    <source>
        <dbReference type="Proteomes" id="UP001497382"/>
    </source>
</evidence>
<evidence type="ECO:0000256" key="1">
    <source>
        <dbReference type="SAM" id="MobiDB-lite"/>
    </source>
</evidence>
<proteinExistence type="predicted"/>
<reference evidence="2 3" key="1">
    <citation type="submission" date="2024-04" db="EMBL/GenBank/DDBJ databases">
        <authorList>
            <person name="Rising A."/>
            <person name="Reimegard J."/>
            <person name="Sonavane S."/>
            <person name="Akerstrom W."/>
            <person name="Nylinder S."/>
            <person name="Hedman E."/>
            <person name="Kallberg Y."/>
        </authorList>
    </citation>
    <scope>NUCLEOTIDE SEQUENCE [LARGE SCALE GENOMIC DNA]</scope>
</reference>
<accession>A0AAV2B2B8</accession>
<name>A0AAV2B2B8_9ARAC</name>
<comment type="caution">
    <text evidence="2">The sequence shown here is derived from an EMBL/GenBank/DDBJ whole genome shotgun (WGS) entry which is preliminary data.</text>
</comment>
<evidence type="ECO:0000313" key="2">
    <source>
        <dbReference type="EMBL" id="CAL1290139.1"/>
    </source>
</evidence>